<evidence type="ECO:0008006" key="4">
    <source>
        <dbReference type="Google" id="ProtNLM"/>
    </source>
</evidence>
<feature type="region of interest" description="Disordered" evidence="1">
    <location>
        <begin position="544"/>
        <end position="575"/>
    </location>
</feature>
<evidence type="ECO:0000313" key="2">
    <source>
        <dbReference type="EMBL" id="KAK7025641.1"/>
    </source>
</evidence>
<dbReference type="AlphaFoldDB" id="A0AAW0BG34"/>
<feature type="region of interest" description="Disordered" evidence="1">
    <location>
        <begin position="630"/>
        <end position="669"/>
    </location>
</feature>
<accession>A0AAW0BG34</accession>
<proteinExistence type="predicted"/>
<dbReference type="Proteomes" id="UP001362999">
    <property type="component" value="Unassembled WGS sequence"/>
</dbReference>
<evidence type="ECO:0000256" key="1">
    <source>
        <dbReference type="SAM" id="MobiDB-lite"/>
    </source>
</evidence>
<reference evidence="2 3" key="1">
    <citation type="journal article" date="2024" name="J Genomics">
        <title>Draft genome sequencing and assembly of Favolaschia claudopus CIRM-BRFM 2984 isolated from oak limbs.</title>
        <authorList>
            <person name="Navarro D."/>
            <person name="Drula E."/>
            <person name="Chaduli D."/>
            <person name="Cazenave R."/>
            <person name="Ahrendt S."/>
            <person name="Wang J."/>
            <person name="Lipzen A."/>
            <person name="Daum C."/>
            <person name="Barry K."/>
            <person name="Grigoriev I.V."/>
            <person name="Favel A."/>
            <person name="Rosso M.N."/>
            <person name="Martin F."/>
        </authorList>
    </citation>
    <scope>NUCLEOTIDE SEQUENCE [LARGE SCALE GENOMIC DNA]</scope>
    <source>
        <strain evidence="2 3">CIRM-BRFM 2984</strain>
    </source>
</reference>
<dbReference type="EMBL" id="JAWWNJ010000033">
    <property type="protein sequence ID" value="KAK7025641.1"/>
    <property type="molecule type" value="Genomic_DNA"/>
</dbReference>
<organism evidence="2 3">
    <name type="scientific">Favolaschia claudopus</name>
    <dbReference type="NCBI Taxonomy" id="2862362"/>
    <lineage>
        <taxon>Eukaryota</taxon>
        <taxon>Fungi</taxon>
        <taxon>Dikarya</taxon>
        <taxon>Basidiomycota</taxon>
        <taxon>Agaricomycotina</taxon>
        <taxon>Agaricomycetes</taxon>
        <taxon>Agaricomycetidae</taxon>
        <taxon>Agaricales</taxon>
        <taxon>Marasmiineae</taxon>
        <taxon>Mycenaceae</taxon>
        <taxon>Favolaschia</taxon>
    </lineage>
</organism>
<sequence length="692" mass="77517">MGRVASLPEDDVPLEITSIVRQSTDTGIVDQESDGYTVDHDLAAGAATLSNQINGSVLSQERSEVEPDMPDSDAPDVIPLQVTGTVDTDLSKLTTNEMMAWGLQNPWKEGKEGGYAIRHGRHPVSDFGRPRANDALNSDDDPDRPNFFEKAFPCLFPYGRGGLEADQPVTPKFADHIQWTLCYHDRRFRRHETYPFVVFGISQRRQALMSARVQMRRKNFEKDARIMAMVTPEKLQRACREEEQGLPISDPTVKLLRQHVHSTVGRVKGSNQSRTSLRIRSFGFVEAQNRASLHLHLLVGLKHAPNPDQMVELLKQESFRARIAAYIQANLRAHLPGLETAQSVKSIPVEKDIAYNRPPHPMAPDYDQQLKAFELRLARTEQDFIDEGGNWGQRRVYEYMNGWIPGILVNVRCNNDAKLLTNRRDTMNTTFYVAGYAAKPQHNISAVLAKGYAVHLARLAQGNNTIQAEVDGLRNQQRLLLFRLVHAINREQELGAPMVISYLMGWGDTYCSHHYTAIYWSSFVEALLKAFPLLQSSRSAASSVPAYQNDSESNDETVQETNGQPEDTDETEAQQAEDGNDIVTLGVDSTGQLFAKCQVTDYLARGDELSGYNLVDFFVDTYEVEFSQKDRLSGDASATTESEDHSETPIGDEKRRPGRPKGVRSRQQGILFRVYAGSVETLAESPNGSKKC</sequence>
<gene>
    <name evidence="2" type="ORF">R3P38DRAFT_2778451</name>
</gene>
<name>A0AAW0BG34_9AGAR</name>
<feature type="compositionally biased region" description="Basic and acidic residues" evidence="1">
    <location>
        <begin position="642"/>
        <end position="655"/>
    </location>
</feature>
<comment type="caution">
    <text evidence="2">The sequence shown here is derived from an EMBL/GenBank/DDBJ whole genome shotgun (WGS) entry which is preliminary data.</text>
</comment>
<keyword evidence="3" id="KW-1185">Reference proteome</keyword>
<evidence type="ECO:0000313" key="3">
    <source>
        <dbReference type="Proteomes" id="UP001362999"/>
    </source>
</evidence>
<feature type="region of interest" description="Disordered" evidence="1">
    <location>
        <begin position="120"/>
        <end position="143"/>
    </location>
</feature>
<protein>
    <recommendedName>
        <fullName evidence="4">Helitron helicase-like domain-containing protein</fullName>
    </recommendedName>
</protein>